<dbReference type="EMBL" id="BMKC01000002">
    <property type="protein sequence ID" value="GGA82105.1"/>
    <property type="molecule type" value="Genomic_DNA"/>
</dbReference>
<protein>
    <recommendedName>
        <fullName evidence="5">Translocation and assembly module TamB C-terminal domain-containing protein</fullName>
    </recommendedName>
</protein>
<evidence type="ECO:0000313" key="7">
    <source>
        <dbReference type="Proteomes" id="UP000623419"/>
    </source>
</evidence>
<evidence type="ECO:0000256" key="4">
    <source>
        <dbReference type="ARBA" id="ARBA00023136"/>
    </source>
</evidence>
<evidence type="ECO:0000256" key="1">
    <source>
        <dbReference type="ARBA" id="ARBA00004167"/>
    </source>
</evidence>
<comment type="subcellular location">
    <subcellularLocation>
        <location evidence="1">Membrane</location>
        <topology evidence="1">Single-pass membrane protein</topology>
    </subcellularLocation>
</comment>
<sequence>MVVVVMFALALAWLLASAGGRDTTLSWLQSRLGEDALSWESAEGTLGGTLVLHGVRWQGDGVRVSADRLLLAPRPGALLTGALRLRRLEADAVHVWLAPVPDEGPTPWTAWPELLPTLPLPFELSAQTATVAGLRVTRGDESVFAVTTLAAEDLVFVHDGLRFTRLSGSGSWGDALAKGHYLPAENFRTELDGRLRLVAPEGEQDARLQLSMRGNVDSMRAEASGTAGGPWSLVAAIEDGRSRQAWTLDAQGKEIAPHWFGGASDSAPLDAVLALVGEGNTGRGRIVLTQGDTELALEDLQARFAGAGLALEQGRLLTPVGELTVQGAWDPLAEQPIALTANAQDLQWAPADGGAAVQAAGTLSVQGLPDDWRATLDATLVRDGEQATLRATGQGDTTGVQLEDLAMRTPGGQLAGQGRVEWDPQLAIKLDARLDGLDPGYLLPDYPGAISGGLRADLRRTDAGWVGDLALADLRGTLRGRAIAGQATLAWQGQSGQLSALARLGESRIRAEGRIGATLALDLSLQPLRLADLAEGAAGQLEGSLRIQGPRSAPGLVADLQASKVRWGELQLDAGSLRGELPAAGERGSLVLDGTDFAYGDRGVQSLTLRVDGTQADMDLRLQARSNDLQLAMAGTAQRDGRGRRGELREFTLDAPRAPALALRAPASWTWGGGTFRLEPACVTGEASGFLCLQADRGLWRAEGEAIPLALAQPWLPDTGVPLRLDGELTLDAEFREGARGWNGQLGLSSATGGLATESSGGRRHLFAYRDLQVNATLEDGALDARAGASLNQQGMLLAELRADAGDDGAVAGQLALRMQDLTWLELLSPDIVEPTGRLEGEMRFSGTRAAPRMDGLLSLRELATELPALGLALAGGQFDLQGAADGTAVLSGRVQSGEGVLQVNGSLDLAREQPLELALTGNRVTFSDTPDLQLVASPALVVAMGDERLRVGGRIEVTHARVNLEALDGGAVEPSPDVVLVDAEVPRDTGPVLDLAVHIALADDVRLRGFGLDGALGGALDIRQAPGRPALATGTLQASGRYRAYGQDLDIKRARLAYSASPVDNPTLDILAERRRGEVTVGVQVRGRALSPVTTIVSTPAMDTSEALSWLVFGRPLQSTSANESSQLEASALALGVGGNLLAQQIGDGLGLDSAGVEDSRALGGATFTVGKYLSPRLFLGYGISLVGRGQVITLKYLLSRGFDITVESGTESAASLNWRTER</sequence>
<keyword evidence="7" id="KW-1185">Reference proteome</keyword>
<accession>A0ABQ1HMQ9</accession>
<evidence type="ECO:0000313" key="6">
    <source>
        <dbReference type="EMBL" id="GGA82105.1"/>
    </source>
</evidence>
<proteinExistence type="predicted"/>
<organism evidence="6 7">
    <name type="scientific">Arenimonas soli</name>
    <dbReference type="NCBI Taxonomy" id="2269504"/>
    <lineage>
        <taxon>Bacteria</taxon>
        <taxon>Pseudomonadati</taxon>
        <taxon>Pseudomonadota</taxon>
        <taxon>Gammaproteobacteria</taxon>
        <taxon>Lysobacterales</taxon>
        <taxon>Lysobacteraceae</taxon>
        <taxon>Arenimonas</taxon>
    </lineage>
</organism>
<evidence type="ECO:0000256" key="3">
    <source>
        <dbReference type="ARBA" id="ARBA00022989"/>
    </source>
</evidence>
<dbReference type="Proteomes" id="UP000623419">
    <property type="component" value="Unassembled WGS sequence"/>
</dbReference>
<feature type="domain" description="Translocation and assembly module TamB C-terminal" evidence="5">
    <location>
        <begin position="897"/>
        <end position="1223"/>
    </location>
</feature>
<comment type="caution">
    <text evidence="6">The sequence shown here is derived from an EMBL/GenBank/DDBJ whole genome shotgun (WGS) entry which is preliminary data.</text>
</comment>
<keyword evidence="2" id="KW-0812">Transmembrane</keyword>
<keyword evidence="4" id="KW-0472">Membrane</keyword>
<name>A0ABQ1HMQ9_9GAMM</name>
<reference evidence="7" key="1">
    <citation type="journal article" date="2019" name="Int. J. Syst. Evol. Microbiol.">
        <title>The Global Catalogue of Microorganisms (GCM) 10K type strain sequencing project: providing services to taxonomists for standard genome sequencing and annotation.</title>
        <authorList>
            <consortium name="The Broad Institute Genomics Platform"/>
            <consortium name="The Broad Institute Genome Sequencing Center for Infectious Disease"/>
            <person name="Wu L."/>
            <person name="Ma J."/>
        </authorList>
    </citation>
    <scope>NUCLEOTIDE SEQUENCE [LARGE SCALE GENOMIC DNA]</scope>
    <source>
        <strain evidence="7">CGMCC 1.15905</strain>
    </source>
</reference>
<dbReference type="PANTHER" id="PTHR36985:SF1">
    <property type="entry name" value="TRANSLOCATION AND ASSEMBLY MODULE SUBUNIT TAMB"/>
    <property type="match status" value="1"/>
</dbReference>
<dbReference type="PANTHER" id="PTHR36985">
    <property type="entry name" value="TRANSLOCATION AND ASSEMBLY MODULE SUBUNIT TAMB"/>
    <property type="match status" value="1"/>
</dbReference>
<evidence type="ECO:0000256" key="2">
    <source>
        <dbReference type="ARBA" id="ARBA00022692"/>
    </source>
</evidence>
<evidence type="ECO:0000259" key="5">
    <source>
        <dbReference type="Pfam" id="PF04357"/>
    </source>
</evidence>
<dbReference type="Pfam" id="PF04357">
    <property type="entry name" value="TamB"/>
    <property type="match status" value="1"/>
</dbReference>
<keyword evidence="3" id="KW-1133">Transmembrane helix</keyword>
<dbReference type="InterPro" id="IPR007452">
    <property type="entry name" value="TamB_C"/>
</dbReference>
<gene>
    <name evidence="6" type="ORF">GCM10011521_20610</name>
</gene>